<evidence type="ECO:0000313" key="3">
    <source>
        <dbReference type="Proteomes" id="UP000800096"/>
    </source>
</evidence>
<keyword evidence="3" id="KW-1185">Reference proteome</keyword>
<feature type="signal peptide" evidence="1">
    <location>
        <begin position="1"/>
        <end position="19"/>
    </location>
</feature>
<evidence type="ECO:0000256" key="1">
    <source>
        <dbReference type="SAM" id="SignalP"/>
    </source>
</evidence>
<reference evidence="2" key="1">
    <citation type="journal article" date="2020" name="Stud. Mycol.">
        <title>101 Dothideomycetes genomes: a test case for predicting lifestyles and emergence of pathogens.</title>
        <authorList>
            <person name="Haridas S."/>
            <person name="Albert R."/>
            <person name="Binder M."/>
            <person name="Bloem J."/>
            <person name="Labutti K."/>
            <person name="Salamov A."/>
            <person name="Andreopoulos B."/>
            <person name="Baker S."/>
            <person name="Barry K."/>
            <person name="Bills G."/>
            <person name="Bluhm B."/>
            <person name="Cannon C."/>
            <person name="Castanera R."/>
            <person name="Culley D."/>
            <person name="Daum C."/>
            <person name="Ezra D."/>
            <person name="Gonzalez J."/>
            <person name="Henrissat B."/>
            <person name="Kuo A."/>
            <person name="Liang C."/>
            <person name="Lipzen A."/>
            <person name="Lutzoni F."/>
            <person name="Magnuson J."/>
            <person name="Mondo S."/>
            <person name="Nolan M."/>
            <person name="Ohm R."/>
            <person name="Pangilinan J."/>
            <person name="Park H.-J."/>
            <person name="Ramirez L."/>
            <person name="Alfaro M."/>
            <person name="Sun H."/>
            <person name="Tritt A."/>
            <person name="Yoshinaga Y."/>
            <person name="Zwiers L.-H."/>
            <person name="Turgeon B."/>
            <person name="Goodwin S."/>
            <person name="Spatafora J."/>
            <person name="Crous P."/>
            <person name="Grigoriev I."/>
        </authorList>
    </citation>
    <scope>NUCLEOTIDE SEQUENCE</scope>
    <source>
        <strain evidence="2">HMLAC05119</strain>
    </source>
</reference>
<dbReference type="EMBL" id="ML979134">
    <property type="protein sequence ID" value="KAF1917744.1"/>
    <property type="molecule type" value="Genomic_DNA"/>
</dbReference>
<proteinExistence type="predicted"/>
<dbReference type="Proteomes" id="UP000800096">
    <property type="component" value="Unassembled WGS sequence"/>
</dbReference>
<organism evidence="2 3">
    <name type="scientific">Ampelomyces quisqualis</name>
    <name type="common">Powdery mildew agent</name>
    <dbReference type="NCBI Taxonomy" id="50730"/>
    <lineage>
        <taxon>Eukaryota</taxon>
        <taxon>Fungi</taxon>
        <taxon>Dikarya</taxon>
        <taxon>Ascomycota</taxon>
        <taxon>Pezizomycotina</taxon>
        <taxon>Dothideomycetes</taxon>
        <taxon>Pleosporomycetidae</taxon>
        <taxon>Pleosporales</taxon>
        <taxon>Pleosporineae</taxon>
        <taxon>Phaeosphaeriaceae</taxon>
        <taxon>Ampelomyces</taxon>
    </lineage>
</organism>
<feature type="chain" id="PRO_5025374843" description="Secreted protein" evidence="1">
    <location>
        <begin position="20"/>
        <end position="97"/>
    </location>
</feature>
<dbReference type="OrthoDB" id="10410092at2759"/>
<gene>
    <name evidence="2" type="ORF">BDU57DRAFT_175859</name>
</gene>
<sequence length="97" mass="10546">MPVTVPVSWFLLHVLTCNTTLTPSSTPRWLARDAEWSQASRAAQLHATHGPNVDLGSRNSGGMALTISSLAEYTSYFSRGPLIKPLIHSLPSFSQLP</sequence>
<accession>A0A6A5QT58</accession>
<name>A0A6A5QT58_AMPQU</name>
<evidence type="ECO:0008006" key="4">
    <source>
        <dbReference type="Google" id="ProtNLM"/>
    </source>
</evidence>
<dbReference type="AlphaFoldDB" id="A0A6A5QT58"/>
<protein>
    <recommendedName>
        <fullName evidence="4">Secreted protein</fullName>
    </recommendedName>
</protein>
<keyword evidence="1" id="KW-0732">Signal</keyword>
<evidence type="ECO:0000313" key="2">
    <source>
        <dbReference type="EMBL" id="KAF1917744.1"/>
    </source>
</evidence>